<dbReference type="InterPro" id="IPR028082">
    <property type="entry name" value="Peripla_BP_I"/>
</dbReference>
<dbReference type="AlphaFoldDB" id="A0A2Z4J9D0"/>
<keyword evidence="2" id="KW-1185">Reference proteome</keyword>
<sequence length="115" mass="12121">MVGTACTDAAADPRTEAFAVAHRARYGTAPAPWAVEAYDAVRFAAYGLTSVGADGRAALRSELLRRPWQGITRKVAFNAGGQFFGPAEDIGAFLYRVTDGKARSVARADDIGKAA</sequence>
<dbReference type="Gene3D" id="3.40.50.2300">
    <property type="match status" value="1"/>
</dbReference>
<protein>
    <recommendedName>
        <fullName evidence="3">Leucine-binding protein domain-containing protein</fullName>
    </recommendedName>
</protein>
<evidence type="ECO:0008006" key="3">
    <source>
        <dbReference type="Google" id="ProtNLM"/>
    </source>
</evidence>
<proteinExistence type="predicted"/>
<reference evidence="1 2" key="1">
    <citation type="journal article" date="2019" name="Int. J. Syst. Evol. Microbiol.">
        <title>Streptomyces cadmiisoli sp. nov., a novel actinomycete isolated from cadmium-contaminated soil.</title>
        <authorList>
            <person name="Li K."/>
            <person name="Tang X."/>
            <person name="Zhao J."/>
            <person name="Guo Y."/>
            <person name="Tang Y."/>
            <person name="Gao J."/>
        </authorList>
    </citation>
    <scope>NUCLEOTIDE SEQUENCE [LARGE SCALE GENOMIC DNA]</scope>
    <source>
        <strain evidence="1 2">ZFG47</strain>
    </source>
</reference>
<name>A0A2Z4J9D0_9ACTN</name>
<gene>
    <name evidence="1" type="ORF">DN051_37580</name>
</gene>
<evidence type="ECO:0000313" key="1">
    <source>
        <dbReference type="EMBL" id="AWW41659.1"/>
    </source>
</evidence>
<dbReference type="EMBL" id="CP030073">
    <property type="protein sequence ID" value="AWW41659.1"/>
    <property type="molecule type" value="Genomic_DNA"/>
</dbReference>
<dbReference type="Proteomes" id="UP000249616">
    <property type="component" value="Chromosome"/>
</dbReference>
<dbReference type="KEGG" id="scad:DN051_37580"/>
<dbReference type="SUPFAM" id="SSF53822">
    <property type="entry name" value="Periplasmic binding protein-like I"/>
    <property type="match status" value="1"/>
</dbReference>
<evidence type="ECO:0000313" key="2">
    <source>
        <dbReference type="Proteomes" id="UP000249616"/>
    </source>
</evidence>
<accession>A0A2Z4J9D0</accession>
<organism evidence="1 2">
    <name type="scientific">Streptomyces cadmiisoli</name>
    <dbReference type="NCBI Taxonomy" id="2184053"/>
    <lineage>
        <taxon>Bacteria</taxon>
        <taxon>Bacillati</taxon>
        <taxon>Actinomycetota</taxon>
        <taxon>Actinomycetes</taxon>
        <taxon>Kitasatosporales</taxon>
        <taxon>Streptomycetaceae</taxon>
        <taxon>Streptomyces</taxon>
        <taxon>Streptomyces aurantiacus group</taxon>
    </lineage>
</organism>